<dbReference type="RefSeq" id="WP_051638865.1">
    <property type="nucleotide sequence ID" value="NZ_UGGP01000001.1"/>
</dbReference>
<reference evidence="1 2" key="1">
    <citation type="submission" date="2018-06" db="EMBL/GenBank/DDBJ databases">
        <authorList>
            <consortium name="Pathogen Informatics"/>
            <person name="Doyle S."/>
        </authorList>
    </citation>
    <scope>NUCLEOTIDE SEQUENCE [LARGE SCALE GENOMIC DNA]</scope>
    <source>
        <strain evidence="1 2">NCTC13163</strain>
    </source>
</reference>
<name>A0A377FRV6_9BACL</name>
<dbReference type="Proteomes" id="UP000254060">
    <property type="component" value="Unassembled WGS sequence"/>
</dbReference>
<dbReference type="AlphaFoldDB" id="A0A377FRV6"/>
<protein>
    <submittedName>
        <fullName evidence="1">Uncharacterized protein</fullName>
    </submittedName>
</protein>
<gene>
    <name evidence="1" type="ORF">NCTC13163_00418</name>
</gene>
<dbReference type="OrthoDB" id="2350907at2"/>
<evidence type="ECO:0000313" key="2">
    <source>
        <dbReference type="Proteomes" id="UP000254060"/>
    </source>
</evidence>
<proteinExistence type="predicted"/>
<dbReference type="STRING" id="1397694.GCA_000702585_00935"/>
<accession>A0A377FRV6</accession>
<organism evidence="1 2">
    <name type="scientific">Exiguobacterium aurantiacum</name>
    <dbReference type="NCBI Taxonomy" id="33987"/>
    <lineage>
        <taxon>Bacteria</taxon>
        <taxon>Bacillati</taxon>
        <taxon>Bacillota</taxon>
        <taxon>Bacilli</taxon>
        <taxon>Bacillales</taxon>
        <taxon>Bacillales Family XII. Incertae Sedis</taxon>
        <taxon>Exiguobacterium</taxon>
    </lineage>
</organism>
<dbReference type="EMBL" id="UGGP01000001">
    <property type="protein sequence ID" value="STO07073.1"/>
    <property type="molecule type" value="Genomic_DNA"/>
</dbReference>
<evidence type="ECO:0000313" key="1">
    <source>
        <dbReference type="EMBL" id="STO07073.1"/>
    </source>
</evidence>
<sequence>MEEKQIIDQLRTAAADGRLTIHMYQQWQKVNGGASVLELLEAYGSWANVLRLAGLDNQLPRFTKAEVLRSLRRAAKEIGSITSADYRKWAAERDVPSLTEVVVLFGSWKVALIEADLLGMMAKDQKCEIIQSLLDASEDIAPLTSTAYAKWARAHQRPSITKVVRRFGSWTQALEEIGLSTRKTFTEEEILQALKEADEELPVLSPWGYEMWQKKTGKGRLLKTFNRCSALSR</sequence>